<name>E5ADC1_LEPMJ</name>
<organism evidence="1 2">
    <name type="scientific">Leptosphaeria maculans (strain JN3 / isolate v23.1.3 / race Av1-4-5-6-7-8)</name>
    <name type="common">Blackleg fungus</name>
    <name type="synonym">Phoma lingam</name>
    <dbReference type="NCBI Taxonomy" id="985895"/>
    <lineage>
        <taxon>Eukaryota</taxon>
        <taxon>Fungi</taxon>
        <taxon>Dikarya</taxon>
        <taxon>Ascomycota</taxon>
        <taxon>Pezizomycotina</taxon>
        <taxon>Dothideomycetes</taxon>
        <taxon>Pleosporomycetidae</taxon>
        <taxon>Pleosporales</taxon>
        <taxon>Pleosporineae</taxon>
        <taxon>Leptosphaeriaceae</taxon>
        <taxon>Plenodomus</taxon>
        <taxon>Plenodomus lingam/Leptosphaeria maculans species complex</taxon>
    </lineage>
</organism>
<dbReference type="Proteomes" id="UP000002668">
    <property type="component" value="Genome"/>
</dbReference>
<gene>
    <name evidence="1" type="ORF">LEMA_uP012600.1</name>
</gene>
<keyword evidence="2" id="KW-1185">Reference proteome</keyword>
<proteinExistence type="predicted"/>
<dbReference type="VEuPathDB" id="FungiDB:LEMA_uP012600.1"/>
<evidence type="ECO:0000313" key="1">
    <source>
        <dbReference type="EMBL" id="CBY02473.1"/>
    </source>
</evidence>
<sequence>MEAEKPSRGDVRPRLIAYTVDIAAISHEEFPLRS</sequence>
<dbReference type="HOGENOM" id="CLU_3377264_0_0_1"/>
<evidence type="ECO:0000313" key="2">
    <source>
        <dbReference type="Proteomes" id="UP000002668"/>
    </source>
</evidence>
<protein>
    <submittedName>
        <fullName evidence="1">Predicted protein</fullName>
    </submittedName>
</protein>
<reference evidence="2" key="1">
    <citation type="journal article" date="2011" name="Nat. Commun.">
        <title>Effector diversification within compartments of the Leptosphaeria maculans genome affected by Repeat-Induced Point mutations.</title>
        <authorList>
            <person name="Rouxel T."/>
            <person name="Grandaubert J."/>
            <person name="Hane J.K."/>
            <person name="Hoede C."/>
            <person name="van de Wouw A.P."/>
            <person name="Couloux A."/>
            <person name="Dominguez V."/>
            <person name="Anthouard V."/>
            <person name="Bally P."/>
            <person name="Bourras S."/>
            <person name="Cozijnsen A.J."/>
            <person name="Ciuffetti L.M."/>
            <person name="Degrave A."/>
            <person name="Dilmaghani A."/>
            <person name="Duret L."/>
            <person name="Fudal I."/>
            <person name="Goodwin S.B."/>
            <person name="Gout L."/>
            <person name="Glaser N."/>
            <person name="Linglin J."/>
            <person name="Kema G.H.J."/>
            <person name="Lapalu N."/>
            <person name="Lawrence C.B."/>
            <person name="May K."/>
            <person name="Meyer M."/>
            <person name="Ollivier B."/>
            <person name="Poulain J."/>
            <person name="Schoch C.L."/>
            <person name="Simon A."/>
            <person name="Spatafora J.W."/>
            <person name="Stachowiak A."/>
            <person name="Turgeon B.G."/>
            <person name="Tyler B.M."/>
            <person name="Vincent D."/>
            <person name="Weissenbach J."/>
            <person name="Amselem J."/>
            <person name="Quesneville H."/>
            <person name="Oliver R.P."/>
            <person name="Wincker P."/>
            <person name="Balesdent M.-H."/>
            <person name="Howlett B.J."/>
        </authorList>
    </citation>
    <scope>NUCLEOTIDE SEQUENCE [LARGE SCALE GENOMIC DNA]</scope>
    <source>
        <strain evidence="2">JN3 / isolate v23.1.3 / race Av1-4-5-6-7-8</strain>
    </source>
</reference>
<accession>E5ADC1</accession>
<dbReference type="EMBL" id="FP929139">
    <property type="protein sequence ID" value="CBY02473.1"/>
    <property type="molecule type" value="Genomic_DNA"/>
</dbReference>
<dbReference type="InParanoid" id="E5ADC1"/>
<dbReference type="AlphaFoldDB" id="E5ADC1"/>